<protein>
    <recommendedName>
        <fullName evidence="2">GTP cyclohydrolase 1 type 2 homolog</fullName>
    </recommendedName>
</protein>
<keyword evidence="3 4" id="KW-0479">Metal-binding</keyword>
<dbReference type="GO" id="GO:0005737">
    <property type="term" value="C:cytoplasm"/>
    <property type="evidence" value="ECO:0007669"/>
    <property type="project" value="TreeGrafter"/>
</dbReference>
<gene>
    <name evidence="5" type="ORF">IAC53_01935</name>
</gene>
<feature type="binding site" evidence="4">
    <location>
        <position position="210"/>
    </location>
    <ligand>
        <name>a divalent metal cation</name>
        <dbReference type="ChEBI" id="CHEBI:60240"/>
        <label>1</label>
    </ligand>
</feature>
<feature type="binding site" evidence="4">
    <location>
        <position position="65"/>
    </location>
    <ligand>
        <name>a divalent metal cation</name>
        <dbReference type="ChEBI" id="CHEBI:60240"/>
        <label>1</label>
    </ligand>
</feature>
<feature type="binding site" evidence="4">
    <location>
        <position position="99"/>
    </location>
    <ligand>
        <name>a divalent metal cation</name>
        <dbReference type="ChEBI" id="CHEBI:60240"/>
        <label>1</label>
    </ligand>
</feature>
<dbReference type="PANTHER" id="PTHR13799">
    <property type="entry name" value="NGG1 INTERACTING FACTOR 3"/>
    <property type="match status" value="1"/>
</dbReference>
<comment type="similarity">
    <text evidence="1">Belongs to the GTP cyclohydrolase I type 2/NIF3 family.</text>
</comment>
<dbReference type="PANTHER" id="PTHR13799:SF14">
    <property type="entry name" value="GTP CYCLOHYDROLASE 1 TYPE 2 HOMOLOG"/>
    <property type="match status" value="1"/>
</dbReference>
<dbReference type="GO" id="GO:0046872">
    <property type="term" value="F:metal ion binding"/>
    <property type="evidence" value="ECO:0007669"/>
    <property type="project" value="UniProtKB-KW"/>
</dbReference>
<evidence type="ECO:0000256" key="3">
    <source>
        <dbReference type="ARBA" id="ARBA00022723"/>
    </source>
</evidence>
<comment type="caution">
    <text evidence="5">The sequence shown here is derived from an EMBL/GenBank/DDBJ whole genome shotgun (WGS) entry which is preliminary data.</text>
</comment>
<dbReference type="AlphaFoldDB" id="A0A9D1IGC4"/>
<dbReference type="FunFam" id="3.40.1390.30:FF:000001">
    <property type="entry name" value="GTP cyclohydrolase 1 type 2"/>
    <property type="match status" value="1"/>
</dbReference>
<dbReference type="InterPro" id="IPR036069">
    <property type="entry name" value="DUF34/NIF3_sf"/>
</dbReference>
<dbReference type="NCBIfam" id="TIGR00486">
    <property type="entry name" value="YbgI_SA1388"/>
    <property type="match status" value="1"/>
</dbReference>
<evidence type="ECO:0000256" key="4">
    <source>
        <dbReference type="PIRSR" id="PIRSR602678-1"/>
    </source>
</evidence>
<reference evidence="5" key="2">
    <citation type="journal article" date="2021" name="PeerJ">
        <title>Extensive microbial diversity within the chicken gut microbiome revealed by metagenomics and culture.</title>
        <authorList>
            <person name="Gilroy R."/>
            <person name="Ravi A."/>
            <person name="Getino M."/>
            <person name="Pursley I."/>
            <person name="Horton D.L."/>
            <person name="Alikhan N.F."/>
            <person name="Baker D."/>
            <person name="Gharbi K."/>
            <person name="Hall N."/>
            <person name="Watson M."/>
            <person name="Adriaenssens E.M."/>
            <person name="Foster-Nyarko E."/>
            <person name="Jarju S."/>
            <person name="Secka A."/>
            <person name="Antonio M."/>
            <person name="Oren A."/>
            <person name="Chaudhuri R.R."/>
            <person name="La Ragione R."/>
            <person name="Hildebrand F."/>
            <person name="Pallen M.J."/>
        </authorList>
    </citation>
    <scope>NUCLEOTIDE SEQUENCE</scope>
    <source>
        <strain evidence="5">ChiGjej1B1-19959</strain>
    </source>
</reference>
<reference evidence="5" key="1">
    <citation type="submission" date="2020-10" db="EMBL/GenBank/DDBJ databases">
        <authorList>
            <person name="Gilroy R."/>
        </authorList>
    </citation>
    <scope>NUCLEOTIDE SEQUENCE</scope>
    <source>
        <strain evidence="5">ChiGjej1B1-19959</strain>
    </source>
</reference>
<accession>A0A9D1IGC4</accession>
<dbReference type="InterPro" id="IPR002678">
    <property type="entry name" value="DUF34/NIF3"/>
</dbReference>
<organism evidence="5 6">
    <name type="scientific">Candidatus Fimenecus excrementigallinarum</name>
    <dbReference type="NCBI Taxonomy" id="2840816"/>
    <lineage>
        <taxon>Bacteria</taxon>
        <taxon>Bacillati</taxon>
        <taxon>Bacillota</taxon>
        <taxon>Clostridia</taxon>
        <taxon>Candidatus Fimenecus</taxon>
    </lineage>
</organism>
<dbReference type="Gene3D" id="3.40.1390.30">
    <property type="entry name" value="NIF3 (NGG1p interacting factor 3)-like"/>
    <property type="match status" value="2"/>
</dbReference>
<proteinExistence type="inferred from homology"/>
<sequence>MLAGEIYDFLDTIAPFGGQAEWDNSGFLVGERKASADRILFALDATPQVIAEAKEKGCALLVTHHPVLFSAVKSFTERDPAYLAAKAGVAVICAHTSYDFAPRGVADVLCEAVGLTDVCASECGEFRIGKTKPVKTRAFAERVGKALSTPVFTALPEKELRTVAVCGGAGACFLQAAKAQGADALLTGEAKHHEWLEAEALGIALLCAGHFETEHPAVAALCSRVQAAFPKITCILSDQTSPACLG</sequence>
<evidence type="ECO:0000313" key="5">
    <source>
        <dbReference type="EMBL" id="HIU35354.1"/>
    </source>
</evidence>
<dbReference type="SUPFAM" id="SSF102705">
    <property type="entry name" value="NIF3 (NGG1p interacting factor 3)-like"/>
    <property type="match status" value="1"/>
</dbReference>
<evidence type="ECO:0000256" key="2">
    <source>
        <dbReference type="ARBA" id="ARBA00022112"/>
    </source>
</evidence>
<dbReference type="Proteomes" id="UP000824071">
    <property type="component" value="Unassembled WGS sequence"/>
</dbReference>
<dbReference type="EMBL" id="DVMW01000018">
    <property type="protein sequence ID" value="HIU35354.1"/>
    <property type="molecule type" value="Genomic_DNA"/>
</dbReference>
<name>A0A9D1IGC4_9FIRM</name>
<feature type="binding site" evidence="4">
    <location>
        <position position="214"/>
    </location>
    <ligand>
        <name>a divalent metal cation</name>
        <dbReference type="ChEBI" id="CHEBI:60240"/>
        <label>1</label>
    </ligand>
</feature>
<feature type="binding site" evidence="4">
    <location>
        <position position="64"/>
    </location>
    <ligand>
        <name>a divalent metal cation</name>
        <dbReference type="ChEBI" id="CHEBI:60240"/>
        <label>2</label>
    </ligand>
</feature>
<evidence type="ECO:0000313" key="6">
    <source>
        <dbReference type="Proteomes" id="UP000824071"/>
    </source>
</evidence>
<dbReference type="Pfam" id="PF01784">
    <property type="entry name" value="DUF34_NIF3"/>
    <property type="match status" value="1"/>
</dbReference>
<evidence type="ECO:0000256" key="1">
    <source>
        <dbReference type="ARBA" id="ARBA00006964"/>
    </source>
</evidence>